<feature type="domain" description="NAD-dependent epimerase/dehydratase" evidence="2">
    <location>
        <begin position="3"/>
        <end position="238"/>
    </location>
</feature>
<sequence length="316" mass="34251">MKILVTGASGFTGHHMISHLLSLPGTRAEVFGLYNATAPHPLTGCTYLQGDLRNRDETRALVRSISPDAVIHLAGLNKGTLDDLLQVNVVATQNLLDAVVQERPDSRVLVTGSSAEYGYAGTAPIREDAPLRPVGSYGISKVAEDLLARSFAFTHSLAVAVVRPFNLIGPGQPPSFVCGRIVAQALEIEAGIRDTMLLGNTDSRRDFLDVRDTVSGYRQILFHERFEEHFSGKAVNIGSGTATSIREVLTCVERVTKRNYTVETPDNPGTDLIPTQRSDNTRITTATGWRPSIPICRSIEDMLDHGRAAGTGGIRY</sequence>
<dbReference type="SUPFAM" id="SSF51735">
    <property type="entry name" value="NAD(P)-binding Rossmann-fold domains"/>
    <property type="match status" value="1"/>
</dbReference>
<dbReference type="EMBL" id="LHQS01000004">
    <property type="protein sequence ID" value="RXE55095.1"/>
    <property type="molecule type" value="Genomic_DNA"/>
</dbReference>
<accession>A0A498GY91</accession>
<dbReference type="Proteomes" id="UP000290932">
    <property type="component" value="Unassembled WGS sequence"/>
</dbReference>
<dbReference type="RefSeq" id="WP_128694926.1">
    <property type="nucleotide sequence ID" value="NZ_LHQS01000004.1"/>
</dbReference>
<dbReference type="InterPro" id="IPR001509">
    <property type="entry name" value="Epimerase_deHydtase"/>
</dbReference>
<protein>
    <recommendedName>
        <fullName evidence="2">NAD-dependent epimerase/dehydratase domain-containing protein</fullName>
    </recommendedName>
</protein>
<name>A0A498GY91_9EURY</name>
<gene>
    <name evidence="3" type="ORF">ABH15_12745</name>
</gene>
<dbReference type="Gene3D" id="3.90.25.10">
    <property type="entry name" value="UDP-galactose 4-epimerase, domain 1"/>
    <property type="match status" value="1"/>
</dbReference>
<dbReference type="OrthoDB" id="4907at2157"/>
<comment type="similarity">
    <text evidence="1">Belongs to the NAD(P)-dependent epimerase/dehydratase family.</text>
</comment>
<evidence type="ECO:0000313" key="4">
    <source>
        <dbReference type="Proteomes" id="UP000290932"/>
    </source>
</evidence>
<organism evidence="3 4">
    <name type="scientific">Methanoculleus taiwanensis</name>
    <dbReference type="NCBI Taxonomy" id="1550565"/>
    <lineage>
        <taxon>Archaea</taxon>
        <taxon>Methanobacteriati</taxon>
        <taxon>Methanobacteriota</taxon>
        <taxon>Stenosarchaea group</taxon>
        <taxon>Methanomicrobia</taxon>
        <taxon>Methanomicrobiales</taxon>
        <taxon>Methanomicrobiaceae</taxon>
        <taxon>Methanoculleus</taxon>
    </lineage>
</organism>
<evidence type="ECO:0000259" key="2">
    <source>
        <dbReference type="Pfam" id="PF01370"/>
    </source>
</evidence>
<dbReference type="Gene3D" id="3.40.50.720">
    <property type="entry name" value="NAD(P)-binding Rossmann-like Domain"/>
    <property type="match status" value="1"/>
</dbReference>
<comment type="caution">
    <text evidence="3">The sequence shown here is derived from an EMBL/GenBank/DDBJ whole genome shotgun (WGS) entry which is preliminary data.</text>
</comment>
<evidence type="ECO:0000256" key="1">
    <source>
        <dbReference type="ARBA" id="ARBA00007637"/>
    </source>
</evidence>
<proteinExistence type="inferred from homology"/>
<keyword evidence="4" id="KW-1185">Reference proteome</keyword>
<dbReference type="PANTHER" id="PTHR43000">
    <property type="entry name" value="DTDP-D-GLUCOSE 4,6-DEHYDRATASE-RELATED"/>
    <property type="match status" value="1"/>
</dbReference>
<dbReference type="InterPro" id="IPR036291">
    <property type="entry name" value="NAD(P)-bd_dom_sf"/>
</dbReference>
<reference evidence="3 4" key="1">
    <citation type="journal article" date="2015" name="Int. J. Syst. Evol. Microbiol.">
        <title>Methanoculleus taiwanensis sp. nov., a methanogen isolated from deep marine sediment at the deformation front area near Taiwan.</title>
        <authorList>
            <person name="Weng C.Y."/>
            <person name="Chen S.C."/>
            <person name="Lai M.C."/>
            <person name="Wu S.Y."/>
            <person name="Lin S."/>
            <person name="Yang T.F."/>
            <person name="Chen P.C."/>
        </authorList>
    </citation>
    <scope>NUCLEOTIDE SEQUENCE [LARGE SCALE GENOMIC DNA]</scope>
    <source>
        <strain evidence="3 4">CYW4</strain>
    </source>
</reference>
<evidence type="ECO:0000313" key="3">
    <source>
        <dbReference type="EMBL" id="RXE55095.1"/>
    </source>
</evidence>
<dbReference type="AlphaFoldDB" id="A0A498GY91"/>
<dbReference type="Pfam" id="PF01370">
    <property type="entry name" value="Epimerase"/>
    <property type="match status" value="1"/>
</dbReference>